<name>A0A1T4PW53_9HYPH</name>
<keyword evidence="3" id="KW-1185">Reference proteome</keyword>
<dbReference type="Gene3D" id="3.40.250.10">
    <property type="entry name" value="Rhodanese-like domain"/>
    <property type="match status" value="1"/>
</dbReference>
<evidence type="ECO:0000259" key="1">
    <source>
        <dbReference type="PROSITE" id="PS50206"/>
    </source>
</evidence>
<dbReference type="PANTHER" id="PTHR47377">
    <property type="entry name" value="RHODANESE-LIKE DOMAIN-CONTAINING PROTEIN 4, CHLOROPLASTIC"/>
    <property type="match status" value="1"/>
</dbReference>
<dbReference type="GO" id="GO:0016740">
    <property type="term" value="F:transferase activity"/>
    <property type="evidence" value="ECO:0007669"/>
    <property type="project" value="UniProtKB-KW"/>
</dbReference>
<dbReference type="PANTHER" id="PTHR47377:SF1">
    <property type="entry name" value="RHODANESE-LIKE DOMAIN-CONTAINING PROTEIN 4, CHLOROPLASTIC"/>
    <property type="match status" value="1"/>
</dbReference>
<proteinExistence type="predicted"/>
<dbReference type="RefSeq" id="WP_085934673.1">
    <property type="nucleotide sequence ID" value="NZ_FUWJ01000002.1"/>
</dbReference>
<dbReference type="InterPro" id="IPR036873">
    <property type="entry name" value="Rhodanese-like_dom_sf"/>
</dbReference>
<dbReference type="EMBL" id="FUWJ01000002">
    <property type="protein sequence ID" value="SJZ95699.1"/>
    <property type="molecule type" value="Genomic_DNA"/>
</dbReference>
<sequence>MTKDNKLVGTYEVSPAPGYAGDVTPNTAWKILNENKNAVLIDVRTRAEWSYVGLPDLSSVGKEPALLEWQTFPSMQLNPEFVATLSSAVADKDTPLLFLCRSGARSAAAAKALTAAGYSTCLNVVDGFEGPLNAQAKRGAAGGWKAAGLPWRQN</sequence>
<dbReference type="AlphaFoldDB" id="A0A1T4PW53"/>
<dbReference type="InterPro" id="IPR001763">
    <property type="entry name" value="Rhodanese-like_dom"/>
</dbReference>
<dbReference type="STRING" id="225324.SAMN02745126_03043"/>
<organism evidence="2 3">
    <name type="scientific">Enhydrobacter aerosaccus</name>
    <dbReference type="NCBI Taxonomy" id="225324"/>
    <lineage>
        <taxon>Bacteria</taxon>
        <taxon>Pseudomonadati</taxon>
        <taxon>Pseudomonadota</taxon>
        <taxon>Alphaproteobacteria</taxon>
        <taxon>Hyphomicrobiales</taxon>
        <taxon>Enhydrobacter</taxon>
    </lineage>
</organism>
<feature type="domain" description="Rhodanese" evidence="1">
    <location>
        <begin position="34"/>
        <end position="136"/>
    </location>
</feature>
<dbReference type="SUPFAM" id="SSF52821">
    <property type="entry name" value="Rhodanese/Cell cycle control phosphatase"/>
    <property type="match status" value="1"/>
</dbReference>
<dbReference type="Proteomes" id="UP000190092">
    <property type="component" value="Unassembled WGS sequence"/>
</dbReference>
<gene>
    <name evidence="2" type="ORF">SAMN02745126_03043</name>
</gene>
<evidence type="ECO:0000313" key="3">
    <source>
        <dbReference type="Proteomes" id="UP000190092"/>
    </source>
</evidence>
<protein>
    <submittedName>
        <fullName evidence="2">Thiosulfate sulfurtransferase</fullName>
    </submittedName>
</protein>
<evidence type="ECO:0000313" key="2">
    <source>
        <dbReference type="EMBL" id="SJZ95699.1"/>
    </source>
</evidence>
<dbReference type="Pfam" id="PF00581">
    <property type="entry name" value="Rhodanese"/>
    <property type="match status" value="1"/>
</dbReference>
<dbReference type="OrthoDB" id="9815890at2"/>
<dbReference type="PROSITE" id="PS50206">
    <property type="entry name" value="RHODANESE_3"/>
    <property type="match status" value="1"/>
</dbReference>
<accession>A0A1T4PW53</accession>
<dbReference type="InterPro" id="IPR044240">
    <property type="entry name" value="STR4-like"/>
</dbReference>
<dbReference type="SMART" id="SM00450">
    <property type="entry name" value="RHOD"/>
    <property type="match status" value="1"/>
</dbReference>
<reference evidence="3" key="1">
    <citation type="submission" date="2017-02" db="EMBL/GenBank/DDBJ databases">
        <authorList>
            <person name="Varghese N."/>
            <person name="Submissions S."/>
        </authorList>
    </citation>
    <scope>NUCLEOTIDE SEQUENCE [LARGE SCALE GENOMIC DNA]</scope>
    <source>
        <strain evidence="3">ATCC 27094</strain>
    </source>
</reference>
<keyword evidence="2" id="KW-0808">Transferase</keyword>